<reference evidence="3" key="1">
    <citation type="submission" date="2019-02" db="EMBL/GenBank/DDBJ databases">
        <title>Deep-cultivation of Planctomycetes and their phenomic and genomic characterization uncovers novel biology.</title>
        <authorList>
            <person name="Wiegand S."/>
            <person name="Jogler M."/>
            <person name="Boedeker C."/>
            <person name="Pinto D."/>
            <person name="Vollmers J."/>
            <person name="Rivas-Marin E."/>
            <person name="Kohn T."/>
            <person name="Peeters S.H."/>
            <person name="Heuer A."/>
            <person name="Rast P."/>
            <person name="Oberbeckmann S."/>
            <person name="Bunk B."/>
            <person name="Jeske O."/>
            <person name="Meyerdierks A."/>
            <person name="Storesund J.E."/>
            <person name="Kallscheuer N."/>
            <person name="Luecker S."/>
            <person name="Lage O.M."/>
            <person name="Pohl T."/>
            <person name="Merkel B.J."/>
            <person name="Hornburger P."/>
            <person name="Mueller R.-W."/>
            <person name="Bruemmer F."/>
            <person name="Labrenz M."/>
            <person name="Spormann A.M."/>
            <person name="Op den Camp H."/>
            <person name="Overmann J."/>
            <person name="Amann R."/>
            <person name="Jetten M.S.M."/>
            <person name="Mascher T."/>
            <person name="Medema M.H."/>
            <person name="Devos D.P."/>
            <person name="Kaster A.-K."/>
            <person name="Ovreas L."/>
            <person name="Rohde M."/>
            <person name="Galperin M.Y."/>
            <person name="Jogler C."/>
        </authorList>
    </citation>
    <scope>NUCLEOTIDE SEQUENCE [LARGE SCALE GENOMIC DNA]</scope>
    <source>
        <strain evidence="3">Pan97</strain>
    </source>
</reference>
<organism evidence="2 3">
    <name type="scientific">Bremerella volcania</name>
    <dbReference type="NCBI Taxonomy" id="2527984"/>
    <lineage>
        <taxon>Bacteria</taxon>
        <taxon>Pseudomonadati</taxon>
        <taxon>Planctomycetota</taxon>
        <taxon>Planctomycetia</taxon>
        <taxon>Pirellulales</taxon>
        <taxon>Pirellulaceae</taxon>
        <taxon>Bremerella</taxon>
    </lineage>
</organism>
<gene>
    <name evidence="2" type="ORF">Pan97_52570</name>
</gene>
<dbReference type="KEGG" id="bvo:Pan97_52570"/>
<feature type="domain" description="Xylose isomerase-like TIM barrel" evidence="1">
    <location>
        <begin position="21"/>
        <end position="269"/>
    </location>
</feature>
<evidence type="ECO:0000313" key="2">
    <source>
        <dbReference type="EMBL" id="QDU78174.1"/>
    </source>
</evidence>
<dbReference type="Pfam" id="PF01261">
    <property type="entry name" value="AP_endonuc_2"/>
    <property type="match status" value="1"/>
</dbReference>
<dbReference type="PANTHER" id="PTHR12110:SF21">
    <property type="entry name" value="XYLOSE ISOMERASE-LIKE TIM BARREL DOMAIN-CONTAINING PROTEIN"/>
    <property type="match status" value="1"/>
</dbReference>
<dbReference type="AlphaFoldDB" id="A0A518CG79"/>
<keyword evidence="2" id="KW-0413">Isomerase</keyword>
<dbReference type="GO" id="GO:0016853">
    <property type="term" value="F:isomerase activity"/>
    <property type="evidence" value="ECO:0007669"/>
    <property type="project" value="UniProtKB-KW"/>
</dbReference>
<keyword evidence="3" id="KW-1185">Reference proteome</keyword>
<evidence type="ECO:0000313" key="3">
    <source>
        <dbReference type="Proteomes" id="UP000318626"/>
    </source>
</evidence>
<dbReference type="InterPro" id="IPR050312">
    <property type="entry name" value="IolE/XylAMocC-like"/>
</dbReference>
<dbReference type="EC" id="5.3.1.-" evidence="2"/>
<dbReference type="Proteomes" id="UP000318626">
    <property type="component" value="Chromosome"/>
</dbReference>
<dbReference type="InterPro" id="IPR013022">
    <property type="entry name" value="Xyl_isomerase-like_TIM-brl"/>
</dbReference>
<dbReference type="SUPFAM" id="SSF51658">
    <property type="entry name" value="Xylose isomerase-like"/>
    <property type="match status" value="1"/>
</dbReference>
<sequence length="274" mass="30377">MFPYAICNETYQDWKLETALAHAKESGYDAIEIAPFTLASTAYDLTAKQRGEIRGKIEDAELDVVGLHWLLAKTEGFYLTTPDDAVRQKTSDYFCELARLCRDLGGKIMVLGSPQQRNLLPGVSESQAMKLAADCIRKAMPTLEQCDVTLALEPLGPAEGDFLNTAEKGLELMDLIDSPNCQIHLDVKAMSAEEKPIPQIIRETHPHIAHFHANDPNKRGPGMGDVDFIPIFQALKEVGYNGWVSVEVFDYEPGIESLVKDSIAYMRQCEAAIS</sequence>
<proteinExistence type="predicted"/>
<protein>
    <submittedName>
        <fullName evidence="2">D-tagatose 3-epimerase</fullName>
        <ecNumber evidence="2">5.3.1.-</ecNumber>
    </submittedName>
</protein>
<evidence type="ECO:0000259" key="1">
    <source>
        <dbReference type="Pfam" id="PF01261"/>
    </source>
</evidence>
<dbReference type="PANTHER" id="PTHR12110">
    <property type="entry name" value="HYDROXYPYRUVATE ISOMERASE"/>
    <property type="match status" value="1"/>
</dbReference>
<dbReference type="Gene3D" id="3.20.20.150">
    <property type="entry name" value="Divalent-metal-dependent TIM barrel enzymes"/>
    <property type="match status" value="1"/>
</dbReference>
<dbReference type="EMBL" id="CP036289">
    <property type="protein sequence ID" value="QDU78174.1"/>
    <property type="molecule type" value="Genomic_DNA"/>
</dbReference>
<dbReference type="InterPro" id="IPR036237">
    <property type="entry name" value="Xyl_isomerase-like_sf"/>
</dbReference>
<accession>A0A518CG79</accession>
<dbReference type="RefSeq" id="WP_144977790.1">
    <property type="nucleotide sequence ID" value="NZ_CP036289.1"/>
</dbReference>
<dbReference type="OrthoDB" id="9779184at2"/>
<name>A0A518CG79_9BACT</name>